<dbReference type="EMBL" id="JBBGZA010000003">
    <property type="protein sequence ID" value="MEJ5096602.1"/>
    <property type="molecule type" value="Genomic_DNA"/>
</dbReference>
<proteinExistence type="inferred from homology"/>
<evidence type="ECO:0000313" key="6">
    <source>
        <dbReference type="EMBL" id="MEJ5096602.1"/>
    </source>
</evidence>
<keyword evidence="2" id="KW-0805">Transcription regulation</keyword>
<reference evidence="6 7" key="1">
    <citation type="submission" date="2023-12" db="EMBL/GenBank/DDBJ databases">
        <title>Gut-associated functions are favored during microbiome assembly across C. elegans life.</title>
        <authorList>
            <person name="Zimmermann J."/>
        </authorList>
    </citation>
    <scope>NUCLEOTIDE SEQUENCE [LARGE SCALE GENOMIC DNA]</scope>
    <source>
        <strain evidence="6 7">JUb134</strain>
    </source>
</reference>
<dbReference type="PROSITE" id="PS50943">
    <property type="entry name" value="HTH_CROC1"/>
    <property type="match status" value="1"/>
</dbReference>
<dbReference type="Pfam" id="PF06114">
    <property type="entry name" value="Peptidase_M78"/>
    <property type="match status" value="1"/>
</dbReference>
<organism evidence="6 7">
    <name type="scientific">Sphingomonas molluscorum</name>
    <dbReference type="NCBI Taxonomy" id="418184"/>
    <lineage>
        <taxon>Bacteria</taxon>
        <taxon>Pseudomonadati</taxon>
        <taxon>Pseudomonadota</taxon>
        <taxon>Alphaproteobacteria</taxon>
        <taxon>Sphingomonadales</taxon>
        <taxon>Sphingomonadaceae</taxon>
        <taxon>Sphingomonas</taxon>
    </lineage>
</organism>
<dbReference type="Pfam" id="PF01381">
    <property type="entry name" value="HTH_3"/>
    <property type="match status" value="1"/>
</dbReference>
<dbReference type="PANTHER" id="PTHR46797">
    <property type="entry name" value="HTH-TYPE TRANSCRIPTIONAL REGULATOR"/>
    <property type="match status" value="1"/>
</dbReference>
<dbReference type="PIRSF" id="PIRSF019251">
    <property type="entry name" value="Rv0465c"/>
    <property type="match status" value="1"/>
</dbReference>
<evidence type="ECO:0000256" key="3">
    <source>
        <dbReference type="ARBA" id="ARBA00023125"/>
    </source>
</evidence>
<evidence type="ECO:0000256" key="2">
    <source>
        <dbReference type="ARBA" id="ARBA00023015"/>
    </source>
</evidence>
<evidence type="ECO:0000259" key="5">
    <source>
        <dbReference type="PROSITE" id="PS50943"/>
    </source>
</evidence>
<feature type="domain" description="HTH cro/C1-type" evidence="5">
    <location>
        <begin position="15"/>
        <end position="69"/>
    </location>
</feature>
<dbReference type="Proteomes" id="UP001380365">
    <property type="component" value="Unassembled WGS sequence"/>
</dbReference>
<dbReference type="InterPro" id="IPR018653">
    <property type="entry name" value="ScfR_C"/>
</dbReference>
<evidence type="ECO:0000256" key="1">
    <source>
        <dbReference type="ARBA" id="ARBA00007227"/>
    </source>
</evidence>
<dbReference type="InterPro" id="IPR010359">
    <property type="entry name" value="IrrE_HExxH"/>
</dbReference>
<keyword evidence="3" id="KW-0238">DNA-binding</keyword>
<dbReference type="InterPro" id="IPR001387">
    <property type="entry name" value="Cro/C1-type_HTH"/>
</dbReference>
<evidence type="ECO:0000313" key="7">
    <source>
        <dbReference type="Proteomes" id="UP001380365"/>
    </source>
</evidence>
<dbReference type="InterPro" id="IPR050807">
    <property type="entry name" value="TransReg_Diox_bact_type"/>
</dbReference>
<keyword evidence="4" id="KW-0804">Transcription</keyword>
<comment type="similarity">
    <text evidence="1">Belongs to the short-chain fatty acyl-CoA assimilation regulator (ScfR) family.</text>
</comment>
<dbReference type="Gene3D" id="1.10.260.40">
    <property type="entry name" value="lambda repressor-like DNA-binding domains"/>
    <property type="match status" value="1"/>
</dbReference>
<dbReference type="InterPro" id="IPR026281">
    <property type="entry name" value="HTH_RamB"/>
</dbReference>
<dbReference type="SUPFAM" id="SSF47413">
    <property type="entry name" value="lambda repressor-like DNA-binding domains"/>
    <property type="match status" value="1"/>
</dbReference>
<dbReference type="RefSeq" id="WP_132883708.1">
    <property type="nucleotide sequence ID" value="NZ_JBBGZA010000003.1"/>
</dbReference>
<name>A0ABU8QAR4_9SPHN</name>
<dbReference type="CDD" id="cd00093">
    <property type="entry name" value="HTH_XRE"/>
    <property type="match status" value="1"/>
</dbReference>
<gene>
    <name evidence="6" type="ORF">WH159_19005</name>
</gene>
<comment type="caution">
    <text evidence="6">The sequence shown here is derived from an EMBL/GenBank/DDBJ whole genome shotgun (WGS) entry which is preliminary data.</text>
</comment>
<sequence length="465" mass="51440">MAPNRDRKLYLGPRLRMLRRELGINQTRMAEELGVSPSYLNHLERNQRPLTAQMLLRLADTYDIDVRGFVAGANEAAASDLHEIFADDLVREIGIGRQEVLEVAENYPGVAEAVKRLYRALADLRQLPARVETAGASDTRLSSPLAWSRDWLDRRRNHLPELDEAAEALSLGICDDPEVLREAMVARLREQHGTTVRVVPMEVLPGALRHYDLHRRRLMLSEQLSAASRLFGIAVQLAQVELSEAIAAAVVIAGPPNAETRALAFQIATNYAAAALVMPYARFHAAAEASRYDLDLLSHRFGASIEQVAHRLTTLDRPGARGVPLFFLKLDVAGNVAKRFAEASTPFARFGGGCPRWRVHRAIRRPGETVVDLAVLPDDARYLTWARAISAPADTEPTLLVLGCEARHADRIGYAAAASGTTPIGPACHLCERPDCPDRSLPPITRALAPETFRRPTTRYTFRQI</sequence>
<evidence type="ECO:0000256" key="4">
    <source>
        <dbReference type="ARBA" id="ARBA00023163"/>
    </source>
</evidence>
<accession>A0ABU8QAR4</accession>
<protein>
    <submittedName>
        <fullName evidence="6">Short-chain fatty acyl-CoA regulator family protein</fullName>
    </submittedName>
</protein>
<dbReference type="SMART" id="SM00530">
    <property type="entry name" value="HTH_XRE"/>
    <property type="match status" value="1"/>
</dbReference>
<dbReference type="InterPro" id="IPR010982">
    <property type="entry name" value="Lambda_DNA-bd_dom_sf"/>
</dbReference>
<dbReference type="Pfam" id="PF09856">
    <property type="entry name" value="ScfRs"/>
    <property type="match status" value="1"/>
</dbReference>
<dbReference type="PANTHER" id="PTHR46797:SF23">
    <property type="entry name" value="HTH-TYPE TRANSCRIPTIONAL REGULATOR SUTR"/>
    <property type="match status" value="1"/>
</dbReference>
<keyword evidence="7" id="KW-1185">Reference proteome</keyword>